<feature type="compositionally biased region" description="Acidic residues" evidence="12">
    <location>
        <begin position="157"/>
        <end position="172"/>
    </location>
</feature>
<dbReference type="PANTHER" id="PTHR23235:SF177">
    <property type="entry name" value="C2H2-TYPE DOMAIN-CONTAINING PROTEIN"/>
    <property type="match status" value="1"/>
</dbReference>
<dbReference type="GO" id="GO:0006508">
    <property type="term" value="P:proteolysis"/>
    <property type="evidence" value="ECO:0007669"/>
    <property type="project" value="UniProtKB-KW"/>
</dbReference>
<keyword evidence="4 11" id="KW-0863">Zinc-finger</keyword>
<dbReference type="GO" id="GO:0005634">
    <property type="term" value="C:nucleus"/>
    <property type="evidence" value="ECO:0007669"/>
    <property type="project" value="UniProtKB-SubCell"/>
</dbReference>
<dbReference type="Proteomes" id="UP001163046">
    <property type="component" value="Unassembled WGS sequence"/>
</dbReference>
<evidence type="ECO:0000256" key="3">
    <source>
        <dbReference type="ARBA" id="ARBA00022737"/>
    </source>
</evidence>
<gene>
    <name evidence="14" type="primary">SP3</name>
    <name evidence="14" type="ORF">OS493_020184</name>
</gene>
<feature type="region of interest" description="Disordered" evidence="12">
    <location>
        <begin position="129"/>
        <end position="172"/>
    </location>
</feature>
<keyword evidence="5" id="KW-0862">Zinc</keyword>
<dbReference type="InterPro" id="IPR013087">
    <property type="entry name" value="Znf_C2H2_type"/>
</dbReference>
<dbReference type="PANTHER" id="PTHR23235">
    <property type="entry name" value="KRUEPPEL-LIKE TRANSCRIPTION FACTOR"/>
    <property type="match status" value="1"/>
</dbReference>
<keyword evidence="8" id="KW-0804">Transcription</keyword>
<evidence type="ECO:0000256" key="8">
    <source>
        <dbReference type="ARBA" id="ARBA00023163"/>
    </source>
</evidence>
<dbReference type="SUPFAM" id="SSF57667">
    <property type="entry name" value="beta-beta-alpha zinc fingers"/>
    <property type="match status" value="2"/>
</dbReference>
<dbReference type="GO" id="GO:0008233">
    <property type="term" value="F:peptidase activity"/>
    <property type="evidence" value="ECO:0007669"/>
    <property type="project" value="UniProtKB-KW"/>
</dbReference>
<evidence type="ECO:0000256" key="10">
    <source>
        <dbReference type="ARBA" id="ARBA00038409"/>
    </source>
</evidence>
<organism evidence="14 15">
    <name type="scientific">Desmophyllum pertusum</name>
    <dbReference type="NCBI Taxonomy" id="174260"/>
    <lineage>
        <taxon>Eukaryota</taxon>
        <taxon>Metazoa</taxon>
        <taxon>Cnidaria</taxon>
        <taxon>Anthozoa</taxon>
        <taxon>Hexacorallia</taxon>
        <taxon>Scleractinia</taxon>
        <taxon>Caryophylliina</taxon>
        <taxon>Caryophylliidae</taxon>
        <taxon>Desmophyllum</taxon>
    </lineage>
</organism>
<evidence type="ECO:0000256" key="1">
    <source>
        <dbReference type="ARBA" id="ARBA00004123"/>
    </source>
</evidence>
<dbReference type="GO" id="GO:0000981">
    <property type="term" value="F:DNA-binding transcription factor activity, RNA polymerase II-specific"/>
    <property type="evidence" value="ECO:0007669"/>
    <property type="project" value="TreeGrafter"/>
</dbReference>
<evidence type="ECO:0000259" key="13">
    <source>
        <dbReference type="PROSITE" id="PS50157"/>
    </source>
</evidence>
<dbReference type="PROSITE" id="PS00028">
    <property type="entry name" value="ZINC_FINGER_C2H2_1"/>
    <property type="match status" value="2"/>
</dbReference>
<comment type="similarity">
    <text evidence="10">Belongs to the Sp1 C2H2-type zinc-finger protein family.</text>
</comment>
<evidence type="ECO:0000313" key="14">
    <source>
        <dbReference type="EMBL" id="KAJ7391154.1"/>
    </source>
</evidence>
<evidence type="ECO:0000256" key="11">
    <source>
        <dbReference type="PROSITE-ProRule" id="PRU00042"/>
    </source>
</evidence>
<dbReference type="FunFam" id="3.30.160.60:FF:000014">
    <property type="entry name" value="Transcription factor Sp3"/>
    <property type="match status" value="1"/>
</dbReference>
<dbReference type="EC" id="2.3.2.27" evidence="14"/>
<evidence type="ECO:0000256" key="5">
    <source>
        <dbReference type="ARBA" id="ARBA00022833"/>
    </source>
</evidence>
<keyword evidence="14" id="KW-0808">Transferase</keyword>
<feature type="compositionally biased region" description="Basic and acidic residues" evidence="12">
    <location>
        <begin position="129"/>
        <end position="142"/>
    </location>
</feature>
<dbReference type="InterPro" id="IPR036236">
    <property type="entry name" value="Znf_C2H2_sf"/>
</dbReference>
<keyword evidence="14" id="KW-0645">Protease</keyword>
<evidence type="ECO:0000256" key="6">
    <source>
        <dbReference type="ARBA" id="ARBA00023015"/>
    </source>
</evidence>
<accession>A0A9X0DAQ4</accession>
<dbReference type="SMART" id="SM00355">
    <property type="entry name" value="ZnF_C2H2"/>
    <property type="match status" value="3"/>
</dbReference>
<keyword evidence="14" id="KW-0378">Hydrolase</keyword>
<evidence type="ECO:0000313" key="15">
    <source>
        <dbReference type="Proteomes" id="UP001163046"/>
    </source>
</evidence>
<keyword evidence="9" id="KW-0539">Nucleus</keyword>
<dbReference type="FunFam" id="3.30.160.60:FF:002104">
    <property type="entry name" value="Si:ch211-266d19.4"/>
    <property type="match status" value="1"/>
</dbReference>
<sequence length="172" mass="19658">MTGKKNPKLEGPRNEPFNKRRSHCVCPNCVSGLNSGTGNVQQRSHSCHYPGCGKVYGKTSHLKAHLRWHKGERPFVCNWNTGARRCGKSFTRSDELQRHLRIHTKEKAYMCTVCNKAFGRSDHLSKHLRTHEGKGKKVIEEKGSEEDYQDGTKLLDVEDDDEDDDDDVFEDD</sequence>
<dbReference type="PROSITE" id="PS50157">
    <property type="entry name" value="ZINC_FINGER_C2H2_2"/>
    <property type="match status" value="3"/>
</dbReference>
<evidence type="ECO:0000256" key="4">
    <source>
        <dbReference type="ARBA" id="ARBA00022771"/>
    </source>
</evidence>
<dbReference type="OrthoDB" id="6365676at2759"/>
<protein>
    <submittedName>
        <fullName evidence="14">Subtilisin-like protease 3</fullName>
        <ecNumber evidence="14">2.3.2.27</ecNumber>
    </submittedName>
</protein>
<proteinExistence type="inferred from homology"/>
<keyword evidence="2" id="KW-0479">Metal-binding</keyword>
<evidence type="ECO:0000256" key="2">
    <source>
        <dbReference type="ARBA" id="ARBA00022723"/>
    </source>
</evidence>
<dbReference type="GO" id="GO:0008270">
    <property type="term" value="F:zinc ion binding"/>
    <property type="evidence" value="ECO:0007669"/>
    <property type="project" value="UniProtKB-KW"/>
</dbReference>
<dbReference type="Pfam" id="PF00096">
    <property type="entry name" value="zf-C2H2"/>
    <property type="match status" value="3"/>
</dbReference>
<evidence type="ECO:0000256" key="12">
    <source>
        <dbReference type="SAM" id="MobiDB-lite"/>
    </source>
</evidence>
<dbReference type="GO" id="GO:0000978">
    <property type="term" value="F:RNA polymerase II cis-regulatory region sequence-specific DNA binding"/>
    <property type="evidence" value="ECO:0007669"/>
    <property type="project" value="TreeGrafter"/>
</dbReference>
<feature type="domain" description="C2H2-type" evidence="13">
    <location>
        <begin position="75"/>
        <end position="108"/>
    </location>
</feature>
<evidence type="ECO:0000256" key="9">
    <source>
        <dbReference type="ARBA" id="ARBA00023242"/>
    </source>
</evidence>
<feature type="domain" description="C2H2-type" evidence="13">
    <location>
        <begin position="109"/>
        <end position="136"/>
    </location>
</feature>
<keyword evidence="3" id="KW-0677">Repeat</keyword>
<reference evidence="14" key="1">
    <citation type="submission" date="2023-01" db="EMBL/GenBank/DDBJ databases">
        <title>Genome assembly of the deep-sea coral Lophelia pertusa.</title>
        <authorList>
            <person name="Herrera S."/>
            <person name="Cordes E."/>
        </authorList>
    </citation>
    <scope>NUCLEOTIDE SEQUENCE</scope>
    <source>
        <strain evidence="14">USNM1676648</strain>
        <tissue evidence="14">Polyp</tissue>
    </source>
</reference>
<feature type="domain" description="C2H2-type" evidence="13">
    <location>
        <begin position="45"/>
        <end position="74"/>
    </location>
</feature>
<dbReference type="GO" id="GO:0061630">
    <property type="term" value="F:ubiquitin protein ligase activity"/>
    <property type="evidence" value="ECO:0007669"/>
    <property type="project" value="UniProtKB-EC"/>
</dbReference>
<dbReference type="EMBL" id="MU825408">
    <property type="protein sequence ID" value="KAJ7391154.1"/>
    <property type="molecule type" value="Genomic_DNA"/>
</dbReference>
<evidence type="ECO:0000256" key="7">
    <source>
        <dbReference type="ARBA" id="ARBA00023125"/>
    </source>
</evidence>
<keyword evidence="15" id="KW-1185">Reference proteome</keyword>
<name>A0A9X0DAQ4_9CNID</name>
<dbReference type="Gene3D" id="3.30.160.60">
    <property type="entry name" value="Classic Zinc Finger"/>
    <property type="match status" value="3"/>
</dbReference>
<keyword evidence="14" id="KW-0012">Acyltransferase</keyword>
<comment type="caution">
    <text evidence="14">The sequence shown here is derived from an EMBL/GenBank/DDBJ whole genome shotgun (WGS) entry which is preliminary data.</text>
</comment>
<comment type="subcellular location">
    <subcellularLocation>
        <location evidence="1">Nucleus</location>
    </subcellularLocation>
</comment>
<keyword evidence="7" id="KW-0238">DNA-binding</keyword>
<keyword evidence="6" id="KW-0805">Transcription regulation</keyword>
<dbReference type="AlphaFoldDB" id="A0A9X0DAQ4"/>